<protein>
    <submittedName>
        <fullName evidence="3">Uncharacterized protein</fullName>
    </submittedName>
</protein>
<evidence type="ECO:0000256" key="2">
    <source>
        <dbReference type="SAM" id="Phobius"/>
    </source>
</evidence>
<sequence length="449" mass="51376">MRIFSTVWMVIIMIIVVVFISMFTSQLTLYGISGQPLSEKLIGLNKFSLDRAWIDQENAYSVEYESLGEMFSDLEEQKIDYILLDQVFVNFYSKVINEKFFVTKQVPRQKTYNVLLKGFAQSQLSCFQTTANLMHRLWVRQNMTLNFNKIRDKSKYFDITDQLLYPQRNTILFVSIGVLVMVLIGGVAWEITCLKQPGLSSFKTNKSGLLNSNQALSCMSNNQYRPRLHRIGYNLPTISESNEASQHNHQNEPHFNTSVIDNISSIRNTIASLLNSSECADKSVKFNPLVHNFYYSESSQKSSTEAYDQALINARNQAIQNRSIYTNEMVSDPSSLEESLKLRAFPKPDYRLDDSYFKASKFELSSSDSSSYKTNDTNVVNNDNIESSPDDSLNQKEVQIVSSELNTQANTSSKIESSMNNTLSQLPETYRELPRNESFYLNEISSIKL</sequence>
<keyword evidence="2" id="KW-0812">Transmembrane</keyword>
<organism evidence="3 4">
    <name type="scientific">Brachionus plicatilis</name>
    <name type="common">Marine rotifer</name>
    <name type="synonym">Brachionus muelleri</name>
    <dbReference type="NCBI Taxonomy" id="10195"/>
    <lineage>
        <taxon>Eukaryota</taxon>
        <taxon>Metazoa</taxon>
        <taxon>Spiralia</taxon>
        <taxon>Gnathifera</taxon>
        <taxon>Rotifera</taxon>
        <taxon>Eurotatoria</taxon>
        <taxon>Monogononta</taxon>
        <taxon>Pseudotrocha</taxon>
        <taxon>Ploima</taxon>
        <taxon>Brachionidae</taxon>
        <taxon>Brachionus</taxon>
    </lineage>
</organism>
<evidence type="ECO:0000313" key="3">
    <source>
        <dbReference type="EMBL" id="RNA05706.1"/>
    </source>
</evidence>
<reference evidence="3 4" key="1">
    <citation type="journal article" date="2018" name="Sci. Rep.">
        <title>Genomic signatures of local adaptation to the degree of environmental predictability in rotifers.</title>
        <authorList>
            <person name="Franch-Gras L."/>
            <person name="Hahn C."/>
            <person name="Garcia-Roger E.M."/>
            <person name="Carmona M.J."/>
            <person name="Serra M."/>
            <person name="Gomez A."/>
        </authorList>
    </citation>
    <scope>NUCLEOTIDE SEQUENCE [LARGE SCALE GENOMIC DNA]</scope>
    <source>
        <strain evidence="3">HYR1</strain>
    </source>
</reference>
<dbReference type="Proteomes" id="UP000276133">
    <property type="component" value="Unassembled WGS sequence"/>
</dbReference>
<comment type="caution">
    <text evidence="3">The sequence shown here is derived from an EMBL/GenBank/DDBJ whole genome shotgun (WGS) entry which is preliminary data.</text>
</comment>
<feature type="compositionally biased region" description="Low complexity" evidence="1">
    <location>
        <begin position="366"/>
        <end position="384"/>
    </location>
</feature>
<feature type="compositionally biased region" description="Polar residues" evidence="1">
    <location>
        <begin position="385"/>
        <end position="394"/>
    </location>
</feature>
<keyword evidence="2" id="KW-0472">Membrane</keyword>
<accession>A0A3M7Q2M6</accession>
<keyword evidence="2" id="KW-1133">Transmembrane helix</keyword>
<name>A0A3M7Q2M6_BRAPC</name>
<keyword evidence="4" id="KW-1185">Reference proteome</keyword>
<dbReference type="EMBL" id="REGN01007627">
    <property type="protein sequence ID" value="RNA05706.1"/>
    <property type="molecule type" value="Genomic_DNA"/>
</dbReference>
<feature type="region of interest" description="Disordered" evidence="1">
    <location>
        <begin position="366"/>
        <end position="394"/>
    </location>
</feature>
<evidence type="ECO:0000256" key="1">
    <source>
        <dbReference type="SAM" id="MobiDB-lite"/>
    </source>
</evidence>
<feature type="transmembrane region" description="Helical" evidence="2">
    <location>
        <begin position="171"/>
        <end position="189"/>
    </location>
</feature>
<dbReference type="AlphaFoldDB" id="A0A3M7Q2M6"/>
<gene>
    <name evidence="3" type="ORF">BpHYR1_007283</name>
</gene>
<evidence type="ECO:0000313" key="4">
    <source>
        <dbReference type="Proteomes" id="UP000276133"/>
    </source>
</evidence>
<proteinExistence type="predicted"/>
<feature type="transmembrane region" description="Helical" evidence="2">
    <location>
        <begin position="6"/>
        <end position="32"/>
    </location>
</feature>